<feature type="transmembrane region" description="Helical" evidence="2">
    <location>
        <begin position="89"/>
        <end position="110"/>
    </location>
</feature>
<protein>
    <recommendedName>
        <fullName evidence="1 2">NADH-ubiquinone oxidoreductase chain 6</fullName>
        <ecNumber evidence="2">7.1.1.2</ecNumber>
    </recommendedName>
</protein>
<comment type="function">
    <text evidence="2">Core subunit of the mitochondrial membrane respiratory chain NADH dehydrogenase (Complex I) which catalyzes electron transfer from NADH through the respiratory chain, using ubiquinone as an electron acceptor. Essential for the catalytic activity and assembly of complex I.</text>
</comment>
<dbReference type="InterPro" id="IPR001457">
    <property type="entry name" value="NADH_UbQ/plastoQ_OxRdtase_su6"/>
</dbReference>
<keyword evidence="2" id="KW-0830">Ubiquinone</keyword>
<keyword evidence="2" id="KW-0813">Transport</keyword>
<dbReference type="EC" id="7.1.1.2" evidence="2"/>
<accession>A0A0S2IBR4</accession>
<dbReference type="EMBL" id="KT809333">
    <property type="protein sequence ID" value="ALO20783.1"/>
    <property type="molecule type" value="Genomic_DNA"/>
</dbReference>
<keyword evidence="2" id="KW-0812">Transmembrane</keyword>
<feature type="transmembrane region" description="Helical" evidence="2">
    <location>
        <begin position="54"/>
        <end position="77"/>
    </location>
</feature>
<evidence type="ECO:0000256" key="1">
    <source>
        <dbReference type="ARBA" id="ARBA00021095"/>
    </source>
</evidence>
<dbReference type="GO" id="GO:0008137">
    <property type="term" value="F:NADH dehydrogenase (ubiquinone) activity"/>
    <property type="evidence" value="ECO:0007669"/>
    <property type="project" value="UniProtKB-UniRule"/>
</dbReference>
<comment type="catalytic activity">
    <reaction evidence="2">
        <text>a ubiquinone + NADH + 5 H(+)(in) = a ubiquinol + NAD(+) + 4 H(+)(out)</text>
        <dbReference type="Rhea" id="RHEA:29091"/>
        <dbReference type="Rhea" id="RHEA-COMP:9565"/>
        <dbReference type="Rhea" id="RHEA-COMP:9566"/>
        <dbReference type="ChEBI" id="CHEBI:15378"/>
        <dbReference type="ChEBI" id="CHEBI:16389"/>
        <dbReference type="ChEBI" id="CHEBI:17976"/>
        <dbReference type="ChEBI" id="CHEBI:57540"/>
        <dbReference type="ChEBI" id="CHEBI:57945"/>
        <dbReference type="EC" id="7.1.1.2"/>
    </reaction>
</comment>
<dbReference type="Gene3D" id="1.20.120.1200">
    <property type="entry name" value="NADH-ubiquinone/plastoquinone oxidoreductase chain 6, subunit NuoJ"/>
    <property type="match status" value="1"/>
</dbReference>
<evidence type="ECO:0000313" key="3">
    <source>
        <dbReference type="EMBL" id="ALO20783.1"/>
    </source>
</evidence>
<dbReference type="AlphaFoldDB" id="A0A0S2IBR4"/>
<keyword evidence="2 3" id="KW-0496">Mitochondrion</keyword>
<dbReference type="InterPro" id="IPR042106">
    <property type="entry name" value="Nuo/plastoQ_OxRdtase_6_NuoJ"/>
</dbReference>
<feature type="transmembrane region" description="Helical" evidence="2">
    <location>
        <begin position="138"/>
        <end position="161"/>
    </location>
</feature>
<keyword evidence="2" id="KW-1278">Translocase</keyword>
<keyword evidence="2" id="KW-1133">Transmembrane helix</keyword>
<name>A0A0S2IBR4_9CNID</name>
<reference evidence="3" key="1">
    <citation type="journal article" date="2015" name="PeerJ">
        <title>Phylogenetic analysis of higher-level relationships within Hydroidolina (Cnidaria: Hydrozoa) using mitochondrial genome data and insight into their mitochondrial transcription.</title>
        <authorList>
            <person name="Kayal E."/>
            <person name="Bentlage B."/>
            <person name="Cartwright P."/>
            <person name="Yanagihara A.A."/>
            <person name="Lindsay D.J."/>
            <person name="Hopcroft R.R."/>
            <person name="Collins A.G."/>
        </authorList>
    </citation>
    <scope>NUCLEOTIDE SEQUENCE</scope>
</reference>
<keyword evidence="2" id="KW-0679">Respiratory chain</keyword>
<keyword evidence="2" id="KW-0249">Electron transport</keyword>
<dbReference type="Pfam" id="PF00499">
    <property type="entry name" value="Oxidored_q3"/>
    <property type="match status" value="1"/>
</dbReference>
<gene>
    <name evidence="3" type="primary">nad6</name>
</gene>
<comment type="similarity">
    <text evidence="2">Belongs to the complex I subunit 6 family.</text>
</comment>
<organism evidence="3">
    <name type="scientific">Sarsia tubulosa</name>
    <dbReference type="NCBI Taxonomy" id="264121"/>
    <lineage>
        <taxon>Eukaryota</taxon>
        <taxon>Metazoa</taxon>
        <taxon>Cnidaria</taxon>
        <taxon>Hydrozoa</taxon>
        <taxon>Hydroidolina</taxon>
        <taxon>Anthoathecata</taxon>
        <taxon>Capitata</taxon>
        <taxon>Corynidae</taxon>
        <taxon>Sarsia</taxon>
    </lineage>
</organism>
<evidence type="ECO:0000256" key="2">
    <source>
        <dbReference type="RuleBase" id="RU004430"/>
    </source>
</evidence>
<keyword evidence="2" id="KW-0472">Membrane</keyword>
<dbReference type="GO" id="GO:0031966">
    <property type="term" value="C:mitochondrial membrane"/>
    <property type="evidence" value="ECO:0007669"/>
    <property type="project" value="UniProtKB-SubCell"/>
</dbReference>
<geneLocation type="mitochondrion" evidence="3"/>
<dbReference type="PANTHER" id="PTHR33269:SF17">
    <property type="entry name" value="NADH-UBIQUINONE OXIDOREDUCTASE CHAIN 6"/>
    <property type="match status" value="1"/>
</dbReference>
<sequence length="183" mass="20930">MEKFYSVFTLLILFAVIMTITSFNPIHSVFWLVVVFVESASLLLSLGFEFLGLMLIIIYVGAIAILFLFVIMMLDILQLSKITRIYHVFPLLGVILIQLYFSNINILGYISNPQSIISWDFDYKSQIHMLGDILYSDYGLPFIIISILLLIAMVGAIVLTLEAGLITRKQYLSDQHHRNNSWT</sequence>
<proteinExistence type="inferred from homology"/>
<dbReference type="PANTHER" id="PTHR33269">
    <property type="entry name" value="NADH-UBIQUINONE OXIDOREDUCTASE CHAIN 6"/>
    <property type="match status" value="1"/>
</dbReference>
<comment type="subcellular location">
    <subcellularLocation>
        <location evidence="2">Mitochondrion membrane</location>
        <topology evidence="2">Multi-pass membrane protein</topology>
    </subcellularLocation>
</comment>
<keyword evidence="2" id="KW-0520">NAD</keyword>